<dbReference type="Proteomes" id="UP001519287">
    <property type="component" value="Unassembled WGS sequence"/>
</dbReference>
<gene>
    <name evidence="1" type="ORF">J2Z66_005230</name>
</gene>
<reference evidence="1 2" key="1">
    <citation type="submission" date="2021-03" db="EMBL/GenBank/DDBJ databases">
        <title>Genomic Encyclopedia of Type Strains, Phase IV (KMG-IV): sequencing the most valuable type-strain genomes for metagenomic binning, comparative biology and taxonomic classification.</title>
        <authorList>
            <person name="Goeker M."/>
        </authorList>
    </citation>
    <scope>NUCLEOTIDE SEQUENCE [LARGE SCALE GENOMIC DNA]</scope>
    <source>
        <strain evidence="1 2">DSM 26048</strain>
    </source>
</reference>
<name>A0ABS4J199_9BACL</name>
<dbReference type="InterPro" id="IPR006311">
    <property type="entry name" value="TAT_signal"/>
</dbReference>
<dbReference type="EMBL" id="JAGGLB010000020">
    <property type="protein sequence ID" value="MBP1993604.1"/>
    <property type="molecule type" value="Genomic_DNA"/>
</dbReference>
<evidence type="ECO:0000313" key="1">
    <source>
        <dbReference type="EMBL" id="MBP1993604.1"/>
    </source>
</evidence>
<accession>A0ABS4J199</accession>
<keyword evidence="2" id="KW-1185">Reference proteome</keyword>
<dbReference type="RefSeq" id="WP_209975493.1">
    <property type="nucleotide sequence ID" value="NZ_JAGGLB010000020.1"/>
</dbReference>
<organism evidence="1 2">
    <name type="scientific">Paenibacillus eucommiae</name>
    <dbReference type="NCBI Taxonomy" id="1355755"/>
    <lineage>
        <taxon>Bacteria</taxon>
        <taxon>Bacillati</taxon>
        <taxon>Bacillota</taxon>
        <taxon>Bacilli</taxon>
        <taxon>Bacillales</taxon>
        <taxon>Paenibacillaceae</taxon>
        <taxon>Paenibacillus</taxon>
    </lineage>
</organism>
<comment type="caution">
    <text evidence="1">The sequence shown here is derived from an EMBL/GenBank/DDBJ whole genome shotgun (WGS) entry which is preliminary data.</text>
</comment>
<dbReference type="PROSITE" id="PS51318">
    <property type="entry name" value="TAT"/>
    <property type="match status" value="1"/>
</dbReference>
<sequence length="132" mass="13508">MSEQQFKELNGSEQGELAQPNSLVSRRTLLASLGMAGVTLAAGSILGNSSGFIEKAEAAGVTVFTVKNMADLKAISPAGLSANDVYYIAGYYAAGDGGGGEFYWDASSTSADNGGSVIIPTGYAGTGRWKRA</sequence>
<proteinExistence type="predicted"/>
<evidence type="ECO:0000313" key="2">
    <source>
        <dbReference type="Proteomes" id="UP001519287"/>
    </source>
</evidence>
<protein>
    <submittedName>
        <fullName evidence="1">Uncharacterized protein</fullName>
    </submittedName>
</protein>